<keyword evidence="4" id="KW-0560">Oxidoreductase</keyword>
<evidence type="ECO:0000256" key="1">
    <source>
        <dbReference type="ARBA" id="ARBA00003330"/>
    </source>
</evidence>
<dbReference type="PATRIC" id="fig|1703770.3.peg.15"/>
<dbReference type="InterPro" id="IPR000866">
    <property type="entry name" value="AhpC/TSA"/>
</dbReference>
<dbReference type="PANTHER" id="PTHR42801:SF4">
    <property type="entry name" value="AHPC_TSA FAMILY PROTEIN"/>
    <property type="match status" value="1"/>
</dbReference>
<dbReference type="CDD" id="cd03017">
    <property type="entry name" value="PRX_BCP"/>
    <property type="match status" value="1"/>
</dbReference>
<dbReference type="PANTHER" id="PTHR42801">
    <property type="entry name" value="THIOREDOXIN-DEPENDENT PEROXIDE REDUCTASE"/>
    <property type="match status" value="1"/>
</dbReference>
<protein>
    <submittedName>
        <fullName evidence="9">Thioredoxin peroxidase</fullName>
    </submittedName>
</protein>
<dbReference type="GO" id="GO:0045454">
    <property type="term" value="P:cell redox homeostasis"/>
    <property type="evidence" value="ECO:0007669"/>
    <property type="project" value="TreeGrafter"/>
</dbReference>
<reference evidence="9 10" key="1">
    <citation type="journal article" date="2015" name="Microbiome">
        <title>Genomic resolution of linkages in carbon, nitrogen, and sulfur cycling among widespread estuary sediment bacteria.</title>
        <authorList>
            <person name="Baker B.J."/>
            <person name="Lazar C.S."/>
            <person name="Teske A.P."/>
            <person name="Dick G.J."/>
        </authorList>
    </citation>
    <scope>NUCLEOTIDE SEQUENCE [LARGE SCALE GENOMIC DNA]</scope>
    <source>
        <strain evidence="9">DG_24</strain>
    </source>
</reference>
<feature type="compositionally biased region" description="Basic and acidic residues" evidence="7">
    <location>
        <begin position="15"/>
        <end position="24"/>
    </location>
</feature>
<evidence type="ECO:0000256" key="6">
    <source>
        <dbReference type="ARBA" id="ARBA00023284"/>
    </source>
</evidence>
<dbReference type="EMBL" id="LIZS01000001">
    <property type="protein sequence ID" value="KPJ54503.1"/>
    <property type="molecule type" value="Genomic_DNA"/>
</dbReference>
<dbReference type="GO" id="GO:0034599">
    <property type="term" value="P:cellular response to oxidative stress"/>
    <property type="evidence" value="ECO:0007669"/>
    <property type="project" value="TreeGrafter"/>
</dbReference>
<proteinExistence type="predicted"/>
<comment type="caution">
    <text evidence="9">The sequence shown here is derived from an EMBL/GenBank/DDBJ whole genome shotgun (WGS) entry which is preliminary data.</text>
</comment>
<gene>
    <name evidence="9" type="ORF">AMJ39_00065</name>
</gene>
<feature type="region of interest" description="Disordered" evidence="7">
    <location>
        <begin position="1"/>
        <end position="24"/>
    </location>
</feature>
<name>A0A0S7WWF5_UNCT6</name>
<comment type="function">
    <text evidence="1">Thiol-specific peroxidase that catalyzes the reduction of hydrogen peroxide and organic hydroperoxides to water and alcohols, respectively. Plays a role in cell protection against oxidative stress by detoxifying peroxides and as sensor of hydrogen peroxide-mediated signaling events.</text>
</comment>
<keyword evidence="3" id="KW-0049">Antioxidant</keyword>
<organism evidence="9 10">
    <name type="scientific">candidate division TA06 bacterium DG_24</name>
    <dbReference type="NCBI Taxonomy" id="1703770"/>
    <lineage>
        <taxon>Bacteria</taxon>
        <taxon>Bacteria division TA06</taxon>
    </lineage>
</organism>
<evidence type="ECO:0000256" key="4">
    <source>
        <dbReference type="ARBA" id="ARBA00023002"/>
    </source>
</evidence>
<dbReference type="Proteomes" id="UP000052008">
    <property type="component" value="Unassembled WGS sequence"/>
</dbReference>
<dbReference type="SUPFAM" id="SSF52833">
    <property type="entry name" value="Thioredoxin-like"/>
    <property type="match status" value="1"/>
</dbReference>
<evidence type="ECO:0000259" key="8">
    <source>
        <dbReference type="Pfam" id="PF00578"/>
    </source>
</evidence>
<evidence type="ECO:0000256" key="2">
    <source>
        <dbReference type="ARBA" id="ARBA00022559"/>
    </source>
</evidence>
<evidence type="ECO:0000256" key="7">
    <source>
        <dbReference type="SAM" id="MobiDB-lite"/>
    </source>
</evidence>
<feature type="domain" description="Alkyl hydroperoxide reductase subunit C/ Thiol specific antioxidant" evidence="8">
    <location>
        <begin position="4"/>
        <end position="74"/>
    </location>
</feature>
<keyword evidence="6" id="KW-0676">Redox-active center</keyword>
<dbReference type="AlphaFoldDB" id="A0A0S7WWF5"/>
<keyword evidence="2 9" id="KW-0575">Peroxidase</keyword>
<dbReference type="Gene3D" id="3.40.30.10">
    <property type="entry name" value="Glutaredoxin"/>
    <property type="match status" value="1"/>
</dbReference>
<dbReference type="GO" id="GO:0008379">
    <property type="term" value="F:thioredoxin peroxidase activity"/>
    <property type="evidence" value="ECO:0007669"/>
    <property type="project" value="TreeGrafter"/>
</dbReference>
<evidence type="ECO:0000313" key="10">
    <source>
        <dbReference type="Proteomes" id="UP000052008"/>
    </source>
</evidence>
<dbReference type="InterPro" id="IPR050924">
    <property type="entry name" value="Peroxiredoxin_BCP/PrxQ"/>
</dbReference>
<dbReference type="GO" id="GO:0005737">
    <property type="term" value="C:cytoplasm"/>
    <property type="evidence" value="ECO:0007669"/>
    <property type="project" value="TreeGrafter"/>
</dbReference>
<evidence type="ECO:0000256" key="3">
    <source>
        <dbReference type="ARBA" id="ARBA00022862"/>
    </source>
</evidence>
<accession>A0A0S7WWF5</accession>
<sequence>MAGASVAVVEISPDTPERQRNFDTKHGLGFPLLSDPDDKVAKAYGVWGEKSMYGKKHMGIIRSSFLIDEKGKIIEAWYKVSPTETVPRARQALEAM</sequence>
<keyword evidence="5" id="KW-1015">Disulfide bond</keyword>
<dbReference type="InterPro" id="IPR036249">
    <property type="entry name" value="Thioredoxin-like_sf"/>
</dbReference>
<dbReference type="STRING" id="1703770.AMJ39_00065"/>
<dbReference type="Pfam" id="PF00578">
    <property type="entry name" value="AhpC-TSA"/>
    <property type="match status" value="1"/>
</dbReference>
<evidence type="ECO:0000256" key="5">
    <source>
        <dbReference type="ARBA" id="ARBA00023157"/>
    </source>
</evidence>
<evidence type="ECO:0000313" key="9">
    <source>
        <dbReference type="EMBL" id="KPJ54503.1"/>
    </source>
</evidence>